<gene>
    <name evidence="1" type="ORF">NEMVEDRAFT_v1g225676</name>
</gene>
<accession>A8DVE2</accession>
<organism evidence="1 2">
    <name type="scientific">Nematostella vectensis</name>
    <name type="common">Starlet sea anemone</name>
    <dbReference type="NCBI Taxonomy" id="45351"/>
    <lineage>
        <taxon>Eukaryota</taxon>
        <taxon>Metazoa</taxon>
        <taxon>Cnidaria</taxon>
        <taxon>Anthozoa</taxon>
        <taxon>Hexacorallia</taxon>
        <taxon>Actiniaria</taxon>
        <taxon>Edwardsiidae</taxon>
        <taxon>Nematostella</taxon>
    </lineage>
</organism>
<dbReference type="NCBIfam" id="TIGR01451">
    <property type="entry name" value="B_ant_repeat"/>
    <property type="match status" value="1"/>
</dbReference>
<dbReference type="InParanoid" id="A8DVE2"/>
<evidence type="ECO:0000313" key="1">
    <source>
        <dbReference type="EMBL" id="EDO25817.1"/>
    </source>
</evidence>
<sequence>MLVAALEGDKSISGDQFQIKGVNGMYQNLSTPNLNPQDNFFNGSITVNDTYLENRTPNSKNTLGFDADVFNINNVNNKLIKNGQTSADIKFTSKGDVYWVFLNAMSVDIIEPNIELIKTIDDGNGNDISGNDVDLGDIIWYNISFRNKGNDDAINTELIDRLPKNVDLLESELVVPAGVTYTYEPPTLANEFRGLLKFTIPDNMVEEGDPSYNIRIKVKVVENCNELRDVCSNRIENQAFTSYTGKTSGVTITDNPSYYGVNNCNIGLDGPSNFLVDVDGCKYEREEVLCALTVDLTAGKGFLSYEWKNEKGEVIGTTQTITVSKTGRYTVDKVAPVGCISSQEIINVVSFSTQDNPILAFADEIKTCPNDGTKLSEIYLCGAGSTKEIKTSIFNSNTILWQKLDEKSCGTVADESCPNVDNACTWNTVKTGNDFIADTAGQYRLEIRSQGGCFKRYYFNVFKATLNPQVVSKDIICGTP</sequence>
<dbReference type="AlphaFoldDB" id="A8DVE2"/>
<feature type="non-terminal residue" evidence="1">
    <location>
        <position position="480"/>
    </location>
</feature>
<evidence type="ECO:0008006" key="3">
    <source>
        <dbReference type="Google" id="ProtNLM"/>
    </source>
</evidence>
<reference evidence="1 2" key="1">
    <citation type="journal article" date="2007" name="Science">
        <title>Sea anemone genome reveals ancestral eumetazoan gene repertoire and genomic organization.</title>
        <authorList>
            <person name="Putnam N.H."/>
            <person name="Srivastava M."/>
            <person name="Hellsten U."/>
            <person name="Dirks B."/>
            <person name="Chapman J."/>
            <person name="Salamov A."/>
            <person name="Terry A."/>
            <person name="Shapiro H."/>
            <person name="Lindquist E."/>
            <person name="Kapitonov V.V."/>
            <person name="Jurka J."/>
            <person name="Genikhovich G."/>
            <person name="Grigoriev I.V."/>
            <person name="Lucas S.M."/>
            <person name="Steele R.E."/>
            <person name="Finnerty J.R."/>
            <person name="Technau U."/>
            <person name="Martindale M.Q."/>
            <person name="Rokhsar D.S."/>
        </authorList>
    </citation>
    <scope>NUCLEOTIDE SEQUENCE [LARGE SCALE GENOMIC DNA]</scope>
    <source>
        <strain evidence="2">CH2 X CH6</strain>
    </source>
</reference>
<name>A8DVE2_NEMVE</name>
<dbReference type="HOGENOM" id="CLU_569358_0_0_1"/>
<proteinExistence type="predicted"/>
<dbReference type="Proteomes" id="UP000001593">
    <property type="component" value="Unassembled WGS sequence"/>
</dbReference>
<dbReference type="EMBL" id="DS478061">
    <property type="protein sequence ID" value="EDO25817.1"/>
    <property type="molecule type" value="Genomic_DNA"/>
</dbReference>
<evidence type="ECO:0000313" key="2">
    <source>
        <dbReference type="Proteomes" id="UP000001593"/>
    </source>
</evidence>
<protein>
    <recommendedName>
        <fullName evidence="3">DUF11 domain-containing protein</fullName>
    </recommendedName>
</protein>
<dbReference type="InterPro" id="IPR047589">
    <property type="entry name" value="DUF11_rpt"/>
</dbReference>
<keyword evidence="2" id="KW-1185">Reference proteome</keyword>
<dbReference type="STRING" id="45351.A8DVE2"/>